<comment type="caution">
    <text evidence="1">The sequence shown here is derived from an EMBL/GenBank/DDBJ whole genome shotgun (WGS) entry which is preliminary data.</text>
</comment>
<gene>
    <name evidence="1" type="ORF">ACFOD3_01105</name>
</gene>
<keyword evidence="2" id="KW-1185">Reference proteome</keyword>
<proteinExistence type="predicted"/>
<accession>A0ABV7BPA0</accession>
<evidence type="ECO:0000313" key="2">
    <source>
        <dbReference type="Proteomes" id="UP001595420"/>
    </source>
</evidence>
<reference evidence="2" key="1">
    <citation type="journal article" date="2019" name="Int. J. Syst. Evol. Microbiol.">
        <title>The Global Catalogue of Microorganisms (GCM) 10K type strain sequencing project: providing services to taxonomists for standard genome sequencing and annotation.</title>
        <authorList>
            <consortium name="The Broad Institute Genomics Platform"/>
            <consortium name="The Broad Institute Genome Sequencing Center for Infectious Disease"/>
            <person name="Wu L."/>
            <person name="Ma J."/>
        </authorList>
    </citation>
    <scope>NUCLEOTIDE SEQUENCE [LARGE SCALE GENOMIC DNA]</scope>
    <source>
        <strain evidence="2">CGMCC 1.16855</strain>
    </source>
</reference>
<evidence type="ECO:0000313" key="1">
    <source>
        <dbReference type="EMBL" id="MFC2998468.1"/>
    </source>
</evidence>
<dbReference type="RefSeq" id="WP_216833836.1">
    <property type="nucleotide sequence ID" value="NZ_JAFNJS010000001.1"/>
</dbReference>
<name>A0ABV7BPA0_9PROT</name>
<protein>
    <recommendedName>
        <fullName evidence="3">Galectin</fullName>
    </recommendedName>
</protein>
<sequence length="348" mass="37474">MALPGASDSYLFSVRAIRDKAHLDFIDGNDILFHAKPLQEHGWIVFNSFLGGAWQPEARLPLDPADFAAPIRLGLALGPGGLVLRVNDRPELDYPLDLARLAAARVRHGTSIAPILPAAEEQIAIRILAADIMHLAAEVTLPGGDWAKEAVQDGAAFLLSIDGRPAGRTPLAALRPAEGGTLPLRMTFGRGAFVCDGMVAELVLERQGQRWTLATAPLRSRFTGGLDRCNEAMVRGFAANPALPGQPVMVDVFINGTYQGSTRADRPRPDLAEFGADYAHSGFEFTFARPIHLPVSADAFVSVRVRDTDLDLANSPWWVCRAVTRDSLLQLEAPQPPARDAAAQPALS</sequence>
<dbReference type="EMBL" id="JBHRSB010000001">
    <property type="protein sequence ID" value="MFC2998468.1"/>
    <property type="molecule type" value="Genomic_DNA"/>
</dbReference>
<evidence type="ECO:0008006" key="3">
    <source>
        <dbReference type="Google" id="ProtNLM"/>
    </source>
</evidence>
<organism evidence="1 2">
    <name type="scientific">Falsiroseomonas tokyonensis</name>
    <dbReference type="NCBI Taxonomy" id="430521"/>
    <lineage>
        <taxon>Bacteria</taxon>
        <taxon>Pseudomonadati</taxon>
        <taxon>Pseudomonadota</taxon>
        <taxon>Alphaproteobacteria</taxon>
        <taxon>Acetobacterales</taxon>
        <taxon>Roseomonadaceae</taxon>
        <taxon>Falsiroseomonas</taxon>
    </lineage>
</organism>
<dbReference type="Proteomes" id="UP001595420">
    <property type="component" value="Unassembled WGS sequence"/>
</dbReference>